<dbReference type="AlphaFoldDB" id="A0A5J4YR76"/>
<dbReference type="OrthoDB" id="9973008at2759"/>
<reference evidence="2" key="1">
    <citation type="journal article" date="2019" name="Nat. Commun.">
        <title>Expansion of phycobilisome linker gene families in mesophilic red algae.</title>
        <authorList>
            <person name="Lee J."/>
            <person name="Kim D."/>
            <person name="Bhattacharya D."/>
            <person name="Yoon H.S."/>
        </authorList>
    </citation>
    <scope>NUCLEOTIDE SEQUENCE [LARGE SCALE GENOMIC DNA]</scope>
    <source>
        <strain evidence="2">CCMP 1328</strain>
    </source>
</reference>
<keyword evidence="2" id="KW-1185">Reference proteome</keyword>
<organism evidence="1 2">
    <name type="scientific">Porphyridium purpureum</name>
    <name type="common">Red alga</name>
    <name type="synonym">Porphyridium cruentum</name>
    <dbReference type="NCBI Taxonomy" id="35688"/>
    <lineage>
        <taxon>Eukaryota</taxon>
        <taxon>Rhodophyta</taxon>
        <taxon>Bangiophyceae</taxon>
        <taxon>Porphyridiales</taxon>
        <taxon>Porphyridiaceae</taxon>
        <taxon>Porphyridium</taxon>
    </lineage>
</organism>
<gene>
    <name evidence="1" type="ORF">FVE85_4933</name>
</gene>
<sequence length="357" mass="41427">MMLKKSKNVRSRRYRLVVRQETPQFVLFARPCWTLQRLARRPDELLATVRELLKRVEKRRRKRDYHLCVTQQRAPGAPSGDEDEIQWLVIHHMDKPLPGPVPRSICMSCHPELPWTGECVVCVRTGQPTFAPISPGIGALCAWHTLIPSPFPLVRACVDAKARPVFVLLPTRHVERLAALRMRELLQLLLAAGHMARRFGFVSLRLNQGAFRNHAHLHLKLELNEEAFRSALTHMPGALHLYWNRAHFSQYVFFMQKELRCAPEWDSRPRLPVRLRVSGVPREASHAELDLVLRPYAWYTHTELLCGSEYKASSCAAYAFVYFSSRDAAAHFLVTAYRRIRLHDALLTFHWDHRSDR</sequence>
<protein>
    <submittedName>
        <fullName evidence="1">Uncharacterized protein</fullName>
    </submittedName>
</protein>
<dbReference type="EMBL" id="VRMN01000006">
    <property type="protein sequence ID" value="KAA8493796.1"/>
    <property type="molecule type" value="Genomic_DNA"/>
</dbReference>
<accession>A0A5J4YR76</accession>
<name>A0A5J4YR76_PORPP</name>
<proteinExistence type="predicted"/>
<evidence type="ECO:0000313" key="2">
    <source>
        <dbReference type="Proteomes" id="UP000324585"/>
    </source>
</evidence>
<evidence type="ECO:0000313" key="1">
    <source>
        <dbReference type="EMBL" id="KAA8493796.1"/>
    </source>
</evidence>
<comment type="caution">
    <text evidence="1">The sequence shown here is derived from an EMBL/GenBank/DDBJ whole genome shotgun (WGS) entry which is preliminary data.</text>
</comment>
<dbReference type="Proteomes" id="UP000324585">
    <property type="component" value="Unassembled WGS sequence"/>
</dbReference>